<sequence>MGKRQIIYRPDRIANNQELVNREVNLVTREARVWHGILTVVGASEVELKDARSGRHRFSITEIEKIYSDIKTEY</sequence>
<name>A0A165LFL5_PELLU</name>
<dbReference type="EMBL" id="LVWG01000032">
    <property type="protein sequence ID" value="KZK73975.1"/>
    <property type="molecule type" value="Genomic_DNA"/>
</dbReference>
<comment type="caution">
    <text evidence="1">The sequence shown here is derived from an EMBL/GenBank/DDBJ whole genome shotgun (WGS) entry which is preliminary data.</text>
</comment>
<proteinExistence type="predicted"/>
<evidence type="ECO:0000313" key="2">
    <source>
        <dbReference type="Proteomes" id="UP000076481"/>
    </source>
</evidence>
<dbReference type="Proteomes" id="UP000076481">
    <property type="component" value="Unassembled WGS sequence"/>
</dbReference>
<protein>
    <submittedName>
        <fullName evidence="1">Uncharacterized protein</fullName>
    </submittedName>
</protein>
<gene>
    <name evidence="1" type="ORF">A3K90_07045</name>
</gene>
<dbReference type="RefSeq" id="WP_303681768.1">
    <property type="nucleotide sequence ID" value="NZ_LVWG01000032.1"/>
</dbReference>
<evidence type="ECO:0000313" key="1">
    <source>
        <dbReference type="EMBL" id="KZK73975.1"/>
    </source>
</evidence>
<dbReference type="AlphaFoldDB" id="A0A165LFL5"/>
<accession>A0A165LFL5</accession>
<reference evidence="1 2" key="1">
    <citation type="submission" date="2016-03" db="EMBL/GenBank/DDBJ databases">
        <title>Speciation and ecological success in dimly lit waters: horizontal gene transfer in a green sulfur bacteria bloom unveiled by metagenomic assembly.</title>
        <authorList>
            <person name="Llorens-Mares T."/>
            <person name="Liu Z."/>
            <person name="Allen L.Z."/>
            <person name="Rusch D.B."/>
            <person name="Craig M.T."/>
            <person name="Dupont C.L."/>
            <person name="Bryant D.A."/>
            <person name="Casamayor E.O."/>
        </authorList>
    </citation>
    <scope>NUCLEOTIDE SEQUENCE [LARGE SCALE GENOMIC DNA]</scope>
    <source>
        <strain evidence="1">CIII</strain>
    </source>
</reference>
<organism evidence="1 2">
    <name type="scientific">Pelodictyon luteolum</name>
    <dbReference type="NCBI Taxonomy" id="1100"/>
    <lineage>
        <taxon>Bacteria</taxon>
        <taxon>Pseudomonadati</taxon>
        <taxon>Chlorobiota</taxon>
        <taxon>Chlorobiia</taxon>
        <taxon>Chlorobiales</taxon>
        <taxon>Chlorobiaceae</taxon>
        <taxon>Chlorobium/Pelodictyon group</taxon>
        <taxon>Pelodictyon</taxon>
    </lineage>
</organism>